<evidence type="ECO:0000313" key="3">
    <source>
        <dbReference type="EMBL" id="GLJ59249.1"/>
    </source>
</evidence>
<evidence type="ECO:0000313" key="4">
    <source>
        <dbReference type="Proteomes" id="UP001234787"/>
    </source>
</evidence>
<dbReference type="AlphaFoldDB" id="A0AAD3NVN7"/>
<evidence type="ECO:0000256" key="1">
    <source>
        <dbReference type="SAM" id="MobiDB-lite"/>
    </source>
</evidence>
<feature type="region of interest" description="Disordered" evidence="1">
    <location>
        <begin position="21"/>
        <end position="58"/>
    </location>
</feature>
<proteinExistence type="predicted"/>
<comment type="caution">
    <text evidence="3">The sequence shown here is derived from an EMBL/GenBank/DDBJ whole genome shotgun (WGS) entry which is preliminary data.</text>
</comment>
<feature type="compositionally biased region" description="Low complexity" evidence="1">
    <location>
        <begin position="45"/>
        <end position="58"/>
    </location>
</feature>
<organism evidence="3 4">
    <name type="scientific">Cryptomeria japonica</name>
    <name type="common">Japanese cedar</name>
    <name type="synonym">Cupressus japonica</name>
    <dbReference type="NCBI Taxonomy" id="3369"/>
    <lineage>
        <taxon>Eukaryota</taxon>
        <taxon>Viridiplantae</taxon>
        <taxon>Streptophyta</taxon>
        <taxon>Embryophyta</taxon>
        <taxon>Tracheophyta</taxon>
        <taxon>Spermatophyta</taxon>
        <taxon>Pinopsida</taxon>
        <taxon>Pinidae</taxon>
        <taxon>Conifers II</taxon>
        <taxon>Cupressales</taxon>
        <taxon>Cupressaceae</taxon>
        <taxon>Cryptomeria</taxon>
    </lineage>
</organism>
<gene>
    <name evidence="2" type="ORF">SUGI_1492350</name>
    <name evidence="3" type="ORF">SUGI_1499150</name>
</gene>
<reference evidence="3" key="1">
    <citation type="submission" date="2022-12" db="EMBL/GenBank/DDBJ databases">
        <title>Chromosome-Level Genome Assembly of Japanese Cedar (Cryptomeriajaponica D. Don).</title>
        <authorList>
            <person name="Fujino T."/>
            <person name="Yamaguchi K."/>
            <person name="Yokoyama T."/>
            <person name="Hamanaka T."/>
            <person name="Harazono Y."/>
            <person name="Kamada H."/>
            <person name="Kobayashi W."/>
            <person name="Ujino-Ihara T."/>
            <person name="Uchiyama K."/>
            <person name="Matsumoto A."/>
            <person name="Izuno A."/>
            <person name="Tsumura Y."/>
            <person name="Toyoda A."/>
            <person name="Shigenobu S."/>
            <person name="Moriguchi Y."/>
            <person name="Ueno S."/>
            <person name="Kasahara M."/>
        </authorList>
    </citation>
    <scope>NUCLEOTIDE SEQUENCE</scope>
</reference>
<accession>A0AAD3NVN7</accession>
<keyword evidence="4" id="KW-1185">Reference proteome</keyword>
<name>A0AAD3NVN7_CRYJA</name>
<dbReference type="EMBL" id="BSEH01000693">
    <property type="protein sequence ID" value="GLJ59092.1"/>
    <property type="molecule type" value="Genomic_DNA"/>
</dbReference>
<dbReference type="Proteomes" id="UP001234787">
    <property type="component" value="Unassembled WGS sequence"/>
</dbReference>
<sequence>MKDLDRLSSIYREHSWRAYLLPPTPGTHRGKHGQGLLATDRAAPSSGSRTSNSSNKASILAYSGPRTVGYKHKGLCCSSHRKKI</sequence>
<evidence type="ECO:0000313" key="2">
    <source>
        <dbReference type="EMBL" id="GLJ59092.1"/>
    </source>
</evidence>
<protein>
    <submittedName>
        <fullName evidence="3">Uncharacterized protein</fullName>
    </submittedName>
</protein>
<dbReference type="EMBL" id="BSEH01000773">
    <property type="protein sequence ID" value="GLJ59249.1"/>
    <property type="molecule type" value="Genomic_DNA"/>
</dbReference>